<keyword evidence="6 11" id="KW-0863">Zinc-finger</keyword>
<feature type="region of interest" description="Disordered" evidence="13">
    <location>
        <begin position="573"/>
        <end position="840"/>
    </location>
</feature>
<dbReference type="InterPro" id="IPR051241">
    <property type="entry name" value="DZIP_RILPL"/>
</dbReference>
<feature type="compositionally biased region" description="Polar residues" evidence="13">
    <location>
        <begin position="731"/>
        <end position="753"/>
    </location>
</feature>
<dbReference type="PANTHER" id="PTHR21502">
    <property type="entry name" value="ZINC FINGER PROTEIN DZIP1"/>
    <property type="match status" value="1"/>
</dbReference>
<dbReference type="GeneTree" id="ENSGT00940000160898"/>
<feature type="coiled-coil region" evidence="12">
    <location>
        <begin position="167"/>
        <end position="205"/>
    </location>
</feature>
<accession>A0A670JDV5</accession>
<feature type="compositionally biased region" description="Polar residues" evidence="13">
    <location>
        <begin position="652"/>
        <end position="662"/>
    </location>
</feature>
<evidence type="ECO:0000256" key="5">
    <source>
        <dbReference type="ARBA" id="ARBA00022723"/>
    </source>
</evidence>
<keyword evidence="5" id="KW-0479">Metal-binding</keyword>
<dbReference type="PROSITE" id="PS00028">
    <property type="entry name" value="ZINC_FINGER_C2H2_1"/>
    <property type="match status" value="1"/>
</dbReference>
<evidence type="ECO:0000256" key="3">
    <source>
        <dbReference type="ARBA" id="ARBA00009131"/>
    </source>
</evidence>
<comment type="similarity">
    <text evidence="3">Belongs to the DZIP C2H2-type zinc-finger protein family.</text>
</comment>
<evidence type="ECO:0000256" key="12">
    <source>
        <dbReference type="SAM" id="Coils"/>
    </source>
</evidence>
<dbReference type="GO" id="GO:0005814">
    <property type="term" value="C:centriole"/>
    <property type="evidence" value="ECO:0007669"/>
    <property type="project" value="UniProtKB-SubCell"/>
</dbReference>
<evidence type="ECO:0000256" key="9">
    <source>
        <dbReference type="ARBA" id="ARBA00023212"/>
    </source>
</evidence>
<dbReference type="Ensembl" id="ENSPMRT00000023982.1">
    <property type="protein sequence ID" value="ENSPMRP00000022567.1"/>
    <property type="gene ID" value="ENSPMRG00000014656.1"/>
</dbReference>
<dbReference type="InterPro" id="IPR013087">
    <property type="entry name" value="Znf_C2H2_type"/>
</dbReference>
<keyword evidence="4" id="KW-0963">Cytoplasm</keyword>
<dbReference type="PANTHER" id="PTHR21502:SF8">
    <property type="entry name" value="CILIUM ASSEMBLY PROTEIN DZIP1L"/>
    <property type="match status" value="1"/>
</dbReference>
<dbReference type="InterPro" id="IPR032714">
    <property type="entry name" value="DZIP1_N"/>
</dbReference>
<evidence type="ECO:0000256" key="6">
    <source>
        <dbReference type="ARBA" id="ARBA00022771"/>
    </source>
</evidence>
<feature type="compositionally biased region" description="Polar residues" evidence="13">
    <location>
        <begin position="590"/>
        <end position="613"/>
    </location>
</feature>
<organism evidence="15 16">
    <name type="scientific">Podarcis muralis</name>
    <name type="common">Wall lizard</name>
    <name type="synonym">Lacerta muralis</name>
    <dbReference type="NCBI Taxonomy" id="64176"/>
    <lineage>
        <taxon>Eukaryota</taxon>
        <taxon>Metazoa</taxon>
        <taxon>Chordata</taxon>
        <taxon>Craniata</taxon>
        <taxon>Vertebrata</taxon>
        <taxon>Euteleostomi</taxon>
        <taxon>Lepidosauria</taxon>
        <taxon>Squamata</taxon>
        <taxon>Bifurcata</taxon>
        <taxon>Unidentata</taxon>
        <taxon>Episquamata</taxon>
        <taxon>Laterata</taxon>
        <taxon>Lacertibaenia</taxon>
        <taxon>Lacertidae</taxon>
        <taxon>Podarcis</taxon>
    </lineage>
</organism>
<evidence type="ECO:0000256" key="1">
    <source>
        <dbReference type="ARBA" id="ARBA00004114"/>
    </source>
</evidence>
<keyword evidence="9" id="KW-0206">Cytoskeleton</keyword>
<reference evidence="15 16" key="1">
    <citation type="journal article" date="2019" name="Proc. Natl. Acad. Sci. U.S.A.">
        <title>Regulatory changes in pterin and carotenoid genes underlie balanced color polymorphisms in the wall lizard.</title>
        <authorList>
            <person name="Andrade P."/>
            <person name="Pinho C."/>
            <person name="Perez I de Lanuza G."/>
            <person name="Afonso S."/>
            <person name="Brejcha J."/>
            <person name="Rubin C.J."/>
            <person name="Wallerman O."/>
            <person name="Pereira P."/>
            <person name="Sabatino S.J."/>
            <person name="Bellati A."/>
            <person name="Pellitteri-Rosa D."/>
            <person name="Bosakova Z."/>
            <person name="Bunikis I."/>
            <person name="Carretero M.A."/>
            <person name="Feiner N."/>
            <person name="Marsik P."/>
            <person name="Pauperio F."/>
            <person name="Salvi D."/>
            <person name="Soler L."/>
            <person name="While G.M."/>
            <person name="Uller T."/>
            <person name="Font E."/>
            <person name="Andersson L."/>
            <person name="Carneiro M."/>
        </authorList>
    </citation>
    <scope>NUCLEOTIDE SEQUENCE</scope>
</reference>
<evidence type="ECO:0000256" key="10">
    <source>
        <dbReference type="ARBA" id="ARBA00023273"/>
    </source>
</evidence>
<feature type="compositionally biased region" description="Polar residues" evidence="13">
    <location>
        <begin position="634"/>
        <end position="643"/>
    </location>
</feature>
<dbReference type="InterPro" id="IPR058883">
    <property type="entry name" value="DZIP1_dom"/>
</dbReference>
<dbReference type="GO" id="GO:0060271">
    <property type="term" value="P:cilium assembly"/>
    <property type="evidence" value="ECO:0007669"/>
    <property type="project" value="TreeGrafter"/>
</dbReference>
<dbReference type="Pfam" id="PF13815">
    <property type="entry name" value="Dzip-like_N"/>
    <property type="match status" value="1"/>
</dbReference>
<feature type="compositionally biased region" description="Acidic residues" evidence="13">
    <location>
        <begin position="706"/>
        <end position="717"/>
    </location>
</feature>
<keyword evidence="16" id="KW-1185">Reference proteome</keyword>
<dbReference type="SMART" id="SM00355">
    <property type="entry name" value="ZnF_C2H2"/>
    <property type="match status" value="1"/>
</dbReference>
<name>A0A670JDV5_PODMU</name>
<keyword evidence="10" id="KW-0966">Cell projection</keyword>
<dbReference type="GO" id="GO:0036064">
    <property type="term" value="C:ciliary basal body"/>
    <property type="evidence" value="ECO:0007669"/>
    <property type="project" value="TreeGrafter"/>
</dbReference>
<dbReference type="AlphaFoldDB" id="A0A670JDV5"/>
<dbReference type="OMA" id="LMPHGFD"/>
<feature type="compositionally biased region" description="Polar residues" evidence="13">
    <location>
        <begin position="816"/>
        <end position="840"/>
    </location>
</feature>
<protein>
    <recommendedName>
        <fullName evidence="14">C2H2-type domain-containing protein</fullName>
    </recommendedName>
</protein>
<evidence type="ECO:0000256" key="11">
    <source>
        <dbReference type="PROSITE-ProRule" id="PRU00042"/>
    </source>
</evidence>
<feature type="compositionally biased region" description="Basic and acidic residues" evidence="13">
    <location>
        <begin position="291"/>
        <end position="305"/>
    </location>
</feature>
<evidence type="ECO:0000259" key="14">
    <source>
        <dbReference type="PROSITE" id="PS50157"/>
    </source>
</evidence>
<dbReference type="Ensembl" id="ENSPMRT00000023974.1">
    <property type="protein sequence ID" value="ENSPMRP00000022561.1"/>
    <property type="gene ID" value="ENSPMRG00000014656.1"/>
</dbReference>
<reference evidence="15" key="2">
    <citation type="submission" date="2025-05" db="UniProtKB">
        <authorList>
            <consortium name="Ensembl"/>
        </authorList>
    </citation>
    <scope>IDENTIFICATION</scope>
</reference>
<keyword evidence="8 12" id="KW-0175">Coiled coil</keyword>
<dbReference type="GO" id="GO:0008270">
    <property type="term" value="F:zinc ion binding"/>
    <property type="evidence" value="ECO:0007669"/>
    <property type="project" value="UniProtKB-KW"/>
</dbReference>
<dbReference type="GO" id="GO:0005737">
    <property type="term" value="C:cytoplasm"/>
    <property type="evidence" value="ECO:0007669"/>
    <property type="project" value="TreeGrafter"/>
</dbReference>
<evidence type="ECO:0000313" key="15">
    <source>
        <dbReference type="Ensembl" id="ENSPMRP00000022561.1"/>
    </source>
</evidence>
<feature type="region of interest" description="Disordered" evidence="13">
    <location>
        <begin position="282"/>
        <end position="305"/>
    </location>
</feature>
<dbReference type="Pfam" id="PF25977">
    <property type="entry name" value="DZIP1"/>
    <property type="match status" value="1"/>
</dbReference>
<evidence type="ECO:0000256" key="7">
    <source>
        <dbReference type="ARBA" id="ARBA00022833"/>
    </source>
</evidence>
<keyword evidence="7" id="KW-0862">Zinc</keyword>
<feature type="domain" description="C2H2-type" evidence="14">
    <location>
        <begin position="224"/>
        <end position="247"/>
    </location>
</feature>
<proteinExistence type="inferred from homology"/>
<dbReference type="Proteomes" id="UP000472272">
    <property type="component" value="Chromosome 5"/>
</dbReference>
<evidence type="ECO:0000256" key="8">
    <source>
        <dbReference type="ARBA" id="ARBA00023054"/>
    </source>
</evidence>
<evidence type="ECO:0000313" key="16">
    <source>
        <dbReference type="Proteomes" id="UP000472272"/>
    </source>
</evidence>
<evidence type="ECO:0000256" key="13">
    <source>
        <dbReference type="SAM" id="MobiDB-lite"/>
    </source>
</evidence>
<dbReference type="PROSITE" id="PS50157">
    <property type="entry name" value="ZINC_FINGER_C2H2_2"/>
    <property type="match status" value="1"/>
</dbReference>
<sequence>MFWVCFKYTGVLYQFPFCSSPNSSCILSIAQPFAANIYYPPQLSAHRHYWTGMPGSTLFPVNFPSSSHLLGSMLAGPSLVPAFKFQLRRDAIDWRRFSAIDVERVARELDLATLQENINSVTFCNLDAEKCPYCQQPVDPVLLKVFKMAQLTIEYLLHSQEYLSMSLALQEEQHQATLEDLKRVKEDWDKQAEELKGVKEESRRRKKMIATQQLLLQAGANNYHKCQFCDKTFMNYSFLQAHMLRRHPEVTAAEQEKKKQVVQMESEIEELKVKLKETHAQLEAESQSRAQEAEHLRQREEESRRKFERWKEEERVKFQREMEDLRHLFLTEFKDIASKNSALEGKLQELQGKSAVVSNLGTLQDDESPDKQQWKKTQRELQGMKAKIEQQKTEWKWKLRDLQKEHQMEKEELKGENERLRASLSSDQWKMAEHSKQQIASLSAQLREQVKIIQSQEKTIKLLSSSKPKEITVPKAETSEESTEEELEDTLDRKKKVLEALRRNPNLLKQFRPILEETLEEKLESMGVKRGSKGIPAQTYKHLRDVIKTQQQQKAKKFPQLLALRDKIEQEVKRKVRRGQKDESDLSLPLSGTSGKSQRSPQSPIQVVSSKPRMQQVEFKPYASEMPKPAPRSKVNSKASSVETPRMPSPKQVRSSTPSLQYSAAHHPSTSPFSSEEESEEESNFTSPKFTPRKTEPDPPRAAQNEESDWDSSDIELSEGKGGMGRVLATTAETRSETVVQSMAKNLERTLSASGKKPAGGVKLFPIPTKEAPKPGPTTKKIQFIEEEDSDLEISSLEEVTPHLETNSKLKKPPATRSSGDSADSRGTSLWGSGSTRAGA</sequence>
<feature type="compositionally biased region" description="Basic and acidic residues" evidence="13">
    <location>
        <begin position="573"/>
        <end position="584"/>
    </location>
</feature>
<evidence type="ECO:0000256" key="4">
    <source>
        <dbReference type="ARBA" id="ARBA00022490"/>
    </source>
</evidence>
<comment type="subcellular location">
    <subcellularLocation>
        <location evidence="2">Cytoplasm</location>
        <location evidence="2">Cytoskeleton</location>
        <location evidence="2">Cilium basal body</location>
    </subcellularLocation>
    <subcellularLocation>
        <location evidence="1">Cytoplasm</location>
        <location evidence="1">Cytoskeleton</location>
        <location evidence="1">Microtubule organizing center</location>
        <location evidence="1">Centrosome</location>
        <location evidence="1">Centriole</location>
    </subcellularLocation>
</comment>
<evidence type="ECO:0000256" key="2">
    <source>
        <dbReference type="ARBA" id="ARBA00004120"/>
    </source>
</evidence>